<comment type="caution">
    <text evidence="1">The sequence shown here is derived from an EMBL/GenBank/DDBJ whole genome shotgun (WGS) entry which is preliminary data.</text>
</comment>
<dbReference type="Proteomes" id="UP001057402">
    <property type="component" value="Chromosome 6"/>
</dbReference>
<sequence>MSQPLPQVMTPDPDSGSDYDYDSDSGSGSDSDSEYGYRYGSDSSVSLSRLQSLQRMRLLSTCTESHVEAVMDWLEEIALRTQPLEPPFRIRPILSPLARDDWPATFRYYRSLRQSLDAFLSQGASLIGRLNDSL</sequence>
<dbReference type="EMBL" id="CM042885">
    <property type="protein sequence ID" value="KAI4364178.1"/>
    <property type="molecule type" value="Genomic_DNA"/>
</dbReference>
<gene>
    <name evidence="1" type="ORF">MLD38_020306</name>
</gene>
<name>A0ACB9QKI9_9MYRT</name>
<reference evidence="2" key="1">
    <citation type="journal article" date="2023" name="Front. Plant Sci.">
        <title>Chromosomal-level genome assembly of Melastoma candidum provides insights into trichome evolution.</title>
        <authorList>
            <person name="Zhong Y."/>
            <person name="Wu W."/>
            <person name="Sun C."/>
            <person name="Zou P."/>
            <person name="Liu Y."/>
            <person name="Dai S."/>
            <person name="Zhou R."/>
        </authorList>
    </citation>
    <scope>NUCLEOTIDE SEQUENCE [LARGE SCALE GENOMIC DNA]</scope>
</reference>
<organism evidence="1 2">
    <name type="scientific">Melastoma candidum</name>
    <dbReference type="NCBI Taxonomy" id="119954"/>
    <lineage>
        <taxon>Eukaryota</taxon>
        <taxon>Viridiplantae</taxon>
        <taxon>Streptophyta</taxon>
        <taxon>Embryophyta</taxon>
        <taxon>Tracheophyta</taxon>
        <taxon>Spermatophyta</taxon>
        <taxon>Magnoliopsida</taxon>
        <taxon>eudicotyledons</taxon>
        <taxon>Gunneridae</taxon>
        <taxon>Pentapetalae</taxon>
        <taxon>rosids</taxon>
        <taxon>malvids</taxon>
        <taxon>Myrtales</taxon>
        <taxon>Melastomataceae</taxon>
        <taxon>Melastomatoideae</taxon>
        <taxon>Melastomateae</taxon>
        <taxon>Melastoma</taxon>
    </lineage>
</organism>
<accession>A0ACB9QKI9</accession>
<protein>
    <submittedName>
        <fullName evidence="1">Uncharacterized protein</fullName>
    </submittedName>
</protein>
<evidence type="ECO:0000313" key="1">
    <source>
        <dbReference type="EMBL" id="KAI4364178.1"/>
    </source>
</evidence>
<evidence type="ECO:0000313" key="2">
    <source>
        <dbReference type="Proteomes" id="UP001057402"/>
    </source>
</evidence>
<proteinExistence type="predicted"/>
<keyword evidence="2" id="KW-1185">Reference proteome</keyword>